<reference evidence="1 2" key="1">
    <citation type="submission" date="2020-02" db="EMBL/GenBank/DDBJ databases">
        <title>Whole-genome analyses of novel actinobacteria.</title>
        <authorList>
            <person name="Sahin N."/>
            <person name="Gencbay T."/>
        </authorList>
    </citation>
    <scope>NUCLEOTIDE SEQUENCE [LARGE SCALE GENOMIC DNA]</scope>
    <source>
        <strain evidence="1 2">HC44</strain>
    </source>
</reference>
<dbReference type="GO" id="GO:0008168">
    <property type="term" value="F:methyltransferase activity"/>
    <property type="evidence" value="ECO:0007669"/>
    <property type="project" value="UniProtKB-KW"/>
</dbReference>
<dbReference type="GO" id="GO:0032259">
    <property type="term" value="P:methylation"/>
    <property type="evidence" value="ECO:0007669"/>
    <property type="project" value="UniProtKB-KW"/>
</dbReference>
<dbReference type="SUPFAM" id="SSF53335">
    <property type="entry name" value="S-adenosyl-L-methionine-dependent methyltransferases"/>
    <property type="match status" value="1"/>
</dbReference>
<dbReference type="RefSeq" id="WP_165254651.1">
    <property type="nucleotide sequence ID" value="NZ_JAAKZY010000006.1"/>
</dbReference>
<dbReference type="InterPro" id="IPR029063">
    <property type="entry name" value="SAM-dependent_MTases_sf"/>
</dbReference>
<comment type="caution">
    <text evidence="1">The sequence shown here is derived from an EMBL/GenBank/DDBJ whole genome shotgun (WGS) entry which is preliminary data.</text>
</comment>
<dbReference type="Pfam" id="PF04672">
    <property type="entry name" value="Methyltransf_19"/>
    <property type="match status" value="1"/>
</dbReference>
<dbReference type="Proteomes" id="UP000472335">
    <property type="component" value="Unassembled WGS sequence"/>
</dbReference>
<dbReference type="Gene3D" id="3.40.50.150">
    <property type="entry name" value="Vaccinia Virus protein VP39"/>
    <property type="match status" value="1"/>
</dbReference>
<sequence length="265" mass="28972">MTQDGFRAEGIDTSRPHPARIYDYLLGGKDNYEVDQQAGDELAAKAPEVWISVQANRAFMRRAVQYVVGSGVRQILDVGTGLPTSPNVHEIAHEAAPDVRVAYIDNDPIVKAHADALLSRSGATSIVLGDLRDPRAIVDHPDVRQVIDFDEPVALLLVAILHFLTDAEKPEEVVATLRDALPAGSFLVLSHATGDFFDRSEAQAVYNNATATMNLRSRAEVERFFDGFELVKPGLAQVPFWRPDTPPPARSDEIGFYGGVARRTG</sequence>
<gene>
    <name evidence="1" type="ORF">G5C60_03395</name>
</gene>
<name>A0A6G4UYL6_9ACTN</name>
<organism evidence="1 2">
    <name type="scientific">Streptomyces scabichelini</name>
    <dbReference type="NCBI Taxonomy" id="2711217"/>
    <lineage>
        <taxon>Bacteria</taxon>
        <taxon>Bacillati</taxon>
        <taxon>Actinomycetota</taxon>
        <taxon>Actinomycetes</taxon>
        <taxon>Kitasatosporales</taxon>
        <taxon>Streptomycetaceae</taxon>
        <taxon>Streptomyces</taxon>
    </lineage>
</organism>
<dbReference type="EMBL" id="JAAKZY010000006">
    <property type="protein sequence ID" value="NGO06733.1"/>
    <property type="molecule type" value="Genomic_DNA"/>
</dbReference>
<keyword evidence="1" id="KW-0489">Methyltransferase</keyword>
<proteinExistence type="predicted"/>
<protein>
    <submittedName>
        <fullName evidence="1">SAM-dependent methyltransferase</fullName>
    </submittedName>
</protein>
<dbReference type="InterPro" id="IPR006764">
    <property type="entry name" value="SAM_dep_MeTrfase_SAV2177_type"/>
</dbReference>
<keyword evidence="2" id="KW-1185">Reference proteome</keyword>
<evidence type="ECO:0000313" key="1">
    <source>
        <dbReference type="EMBL" id="NGO06733.1"/>
    </source>
</evidence>
<dbReference type="PIRSF" id="PIRSF017393">
    <property type="entry name" value="MTase_SAV2177"/>
    <property type="match status" value="1"/>
</dbReference>
<dbReference type="AlphaFoldDB" id="A0A6G4UYL6"/>
<accession>A0A6G4UYL6</accession>
<evidence type="ECO:0000313" key="2">
    <source>
        <dbReference type="Proteomes" id="UP000472335"/>
    </source>
</evidence>
<keyword evidence="1" id="KW-0808">Transferase</keyword>